<feature type="transmembrane region" description="Helical" evidence="1">
    <location>
        <begin position="32"/>
        <end position="54"/>
    </location>
</feature>
<reference evidence="3" key="2">
    <citation type="submission" date="2021-04" db="EMBL/GenBank/DDBJ databases">
        <authorList>
            <person name="Gilroy R."/>
        </authorList>
    </citation>
    <scope>NUCLEOTIDE SEQUENCE</scope>
    <source>
        <strain evidence="3">Gambia2-208</strain>
    </source>
</reference>
<dbReference type="PANTHER" id="PTHR31302:SF0">
    <property type="entry name" value="TRANSMEMBRANE PROTEIN WITH METALLOPHOSPHOESTERASE DOMAIN"/>
    <property type="match status" value="1"/>
</dbReference>
<reference evidence="3" key="1">
    <citation type="journal article" date="2021" name="PeerJ">
        <title>Extensive microbial diversity within the chicken gut microbiome revealed by metagenomics and culture.</title>
        <authorList>
            <person name="Gilroy R."/>
            <person name="Ravi A."/>
            <person name="Getino M."/>
            <person name="Pursley I."/>
            <person name="Horton D.L."/>
            <person name="Alikhan N.F."/>
            <person name="Baker D."/>
            <person name="Gharbi K."/>
            <person name="Hall N."/>
            <person name="Watson M."/>
            <person name="Adriaenssens E.M."/>
            <person name="Foster-Nyarko E."/>
            <person name="Jarju S."/>
            <person name="Secka A."/>
            <person name="Antonio M."/>
            <person name="Oren A."/>
            <person name="Chaudhuri R.R."/>
            <person name="La Ragione R."/>
            <person name="Hildebrand F."/>
            <person name="Pallen M.J."/>
        </authorList>
    </citation>
    <scope>NUCLEOTIDE SEQUENCE</scope>
    <source>
        <strain evidence="3">Gambia2-208</strain>
    </source>
</reference>
<dbReference type="PANTHER" id="PTHR31302">
    <property type="entry name" value="TRANSMEMBRANE PROTEIN WITH METALLOPHOSPHOESTERASE DOMAIN-RELATED"/>
    <property type="match status" value="1"/>
</dbReference>
<protein>
    <submittedName>
        <fullName evidence="3">Metallophosphoesterase</fullName>
    </submittedName>
</protein>
<dbReference type="InterPro" id="IPR051158">
    <property type="entry name" value="Metallophosphoesterase_sf"/>
</dbReference>
<comment type="caution">
    <text evidence="3">The sequence shown here is derived from an EMBL/GenBank/DDBJ whole genome shotgun (WGS) entry which is preliminary data.</text>
</comment>
<proteinExistence type="predicted"/>
<gene>
    <name evidence="3" type="ORF">H9824_11985</name>
</gene>
<sequence length="363" mass="41135">MWFILIALVIYLGANGWVYYNGHVALQGCPMAVRVAFGIAFWVLALSFVFFMAMRGRHLTPFMGHWAYQVSMGWLVALLYLTLLLAVGQLPRLFGVHIPHLFAICVGLTVLLLAYGNWHYRHPAVRTLQVDIDKPVDGPKQLRAVLVSDVHLGYGNNRRVLERYVQMINDARPDVVLIAGDLIDMSLKPLWQERMQDALRELNAPMGIYMVPGNHEFISGIRESEEFIRHTPIRLLRDSIVTLPGGVQIVGRDDRSNRRRLKPADLIGRADPSRPILVLDHQPYDEELQQVADAGADFELCGHTHAGQVWPMNWITGAVYRQDHGYGRWGETQVYVSSGLGLWGPPFRIGTDSEMVVVDFRFE</sequence>
<dbReference type="Pfam" id="PF00149">
    <property type="entry name" value="Metallophos"/>
    <property type="match status" value="1"/>
</dbReference>
<dbReference type="SUPFAM" id="SSF56300">
    <property type="entry name" value="Metallo-dependent phosphatases"/>
    <property type="match status" value="1"/>
</dbReference>
<organism evidence="3 4">
    <name type="scientific">Candidatus Bacteroides pullicola</name>
    <dbReference type="NCBI Taxonomy" id="2838475"/>
    <lineage>
        <taxon>Bacteria</taxon>
        <taxon>Pseudomonadati</taxon>
        <taxon>Bacteroidota</taxon>
        <taxon>Bacteroidia</taxon>
        <taxon>Bacteroidales</taxon>
        <taxon>Bacteroidaceae</taxon>
        <taxon>Bacteroides</taxon>
    </lineage>
</organism>
<evidence type="ECO:0000313" key="4">
    <source>
        <dbReference type="Proteomes" id="UP000886851"/>
    </source>
</evidence>
<feature type="transmembrane region" description="Helical" evidence="1">
    <location>
        <begin position="66"/>
        <end position="86"/>
    </location>
</feature>
<evidence type="ECO:0000256" key="1">
    <source>
        <dbReference type="SAM" id="Phobius"/>
    </source>
</evidence>
<keyword evidence="1" id="KW-0472">Membrane</keyword>
<dbReference type="CDD" id="cd07385">
    <property type="entry name" value="MPP_YkuE_C"/>
    <property type="match status" value="1"/>
</dbReference>
<dbReference type="GO" id="GO:0016787">
    <property type="term" value="F:hydrolase activity"/>
    <property type="evidence" value="ECO:0007669"/>
    <property type="project" value="InterPro"/>
</dbReference>
<dbReference type="EMBL" id="DXCV01000085">
    <property type="protein sequence ID" value="HIY89401.1"/>
    <property type="molecule type" value="Genomic_DNA"/>
</dbReference>
<keyword evidence="1" id="KW-1133">Transmembrane helix</keyword>
<dbReference type="InterPro" id="IPR029052">
    <property type="entry name" value="Metallo-depent_PP-like"/>
</dbReference>
<name>A0A9D1ZKI8_9BACE</name>
<evidence type="ECO:0000313" key="3">
    <source>
        <dbReference type="EMBL" id="HIY89401.1"/>
    </source>
</evidence>
<feature type="transmembrane region" description="Helical" evidence="1">
    <location>
        <begin position="98"/>
        <end position="118"/>
    </location>
</feature>
<accession>A0A9D1ZKI8</accession>
<dbReference type="AlphaFoldDB" id="A0A9D1ZKI8"/>
<keyword evidence="1" id="KW-0812">Transmembrane</keyword>
<dbReference type="Proteomes" id="UP000886851">
    <property type="component" value="Unassembled WGS sequence"/>
</dbReference>
<feature type="domain" description="Calcineurin-like phosphoesterase" evidence="2">
    <location>
        <begin position="143"/>
        <end position="306"/>
    </location>
</feature>
<dbReference type="Gene3D" id="3.60.21.10">
    <property type="match status" value="1"/>
</dbReference>
<evidence type="ECO:0000259" key="2">
    <source>
        <dbReference type="Pfam" id="PF00149"/>
    </source>
</evidence>
<dbReference type="InterPro" id="IPR004843">
    <property type="entry name" value="Calcineurin-like_PHP"/>
</dbReference>